<keyword evidence="2" id="KW-1185">Reference proteome</keyword>
<dbReference type="Proteomes" id="UP001165960">
    <property type="component" value="Unassembled WGS sequence"/>
</dbReference>
<accession>A0ACC2S5V8</accession>
<organism evidence="1 2">
    <name type="scientific">Entomophthora muscae</name>
    <dbReference type="NCBI Taxonomy" id="34485"/>
    <lineage>
        <taxon>Eukaryota</taxon>
        <taxon>Fungi</taxon>
        <taxon>Fungi incertae sedis</taxon>
        <taxon>Zoopagomycota</taxon>
        <taxon>Entomophthoromycotina</taxon>
        <taxon>Entomophthoromycetes</taxon>
        <taxon>Entomophthorales</taxon>
        <taxon>Entomophthoraceae</taxon>
        <taxon>Entomophthora</taxon>
    </lineage>
</organism>
<sequence>MNVPPDFLFTPDTWFLGNVLHQVLVDNVHMVQNCSKVQASQEATKEVSKPHVCQLLDDTPDTEPQHLGDTTPLSSVNVAIPMETMKDHHPELCNSIVKFFSTADNLDIHLVNKIGSSYSECTYADIFE</sequence>
<protein>
    <submittedName>
        <fullName evidence="1">Uncharacterized protein</fullName>
    </submittedName>
</protein>
<dbReference type="EMBL" id="QTSX02005772">
    <property type="protein sequence ID" value="KAJ9057710.1"/>
    <property type="molecule type" value="Genomic_DNA"/>
</dbReference>
<evidence type="ECO:0000313" key="2">
    <source>
        <dbReference type="Proteomes" id="UP001165960"/>
    </source>
</evidence>
<gene>
    <name evidence="1" type="ORF">DSO57_1020045</name>
</gene>
<reference evidence="1" key="1">
    <citation type="submission" date="2022-04" db="EMBL/GenBank/DDBJ databases">
        <title>Genome of the entomopathogenic fungus Entomophthora muscae.</title>
        <authorList>
            <person name="Elya C."/>
            <person name="Lovett B.R."/>
            <person name="Lee E."/>
            <person name="Macias A.M."/>
            <person name="Hajek A.E."/>
            <person name="De Bivort B.L."/>
            <person name="Kasson M.T."/>
            <person name="De Fine Licht H.H."/>
            <person name="Stajich J.E."/>
        </authorList>
    </citation>
    <scope>NUCLEOTIDE SEQUENCE</scope>
    <source>
        <strain evidence="1">Berkeley</strain>
    </source>
</reference>
<proteinExistence type="predicted"/>
<name>A0ACC2S5V8_9FUNG</name>
<evidence type="ECO:0000313" key="1">
    <source>
        <dbReference type="EMBL" id="KAJ9057710.1"/>
    </source>
</evidence>
<comment type="caution">
    <text evidence="1">The sequence shown here is derived from an EMBL/GenBank/DDBJ whole genome shotgun (WGS) entry which is preliminary data.</text>
</comment>